<comment type="caution">
    <text evidence="1">The sequence shown here is derived from an EMBL/GenBank/DDBJ whole genome shotgun (WGS) entry which is preliminary data.</text>
</comment>
<proteinExistence type="predicted"/>
<evidence type="ECO:0000313" key="1">
    <source>
        <dbReference type="EMBL" id="KAI5647707.1"/>
    </source>
</evidence>
<organism evidence="1 2">
    <name type="scientific">Catharanthus roseus</name>
    <name type="common">Madagascar periwinkle</name>
    <name type="synonym">Vinca rosea</name>
    <dbReference type="NCBI Taxonomy" id="4058"/>
    <lineage>
        <taxon>Eukaryota</taxon>
        <taxon>Viridiplantae</taxon>
        <taxon>Streptophyta</taxon>
        <taxon>Embryophyta</taxon>
        <taxon>Tracheophyta</taxon>
        <taxon>Spermatophyta</taxon>
        <taxon>Magnoliopsida</taxon>
        <taxon>eudicotyledons</taxon>
        <taxon>Gunneridae</taxon>
        <taxon>Pentapetalae</taxon>
        <taxon>asterids</taxon>
        <taxon>lamiids</taxon>
        <taxon>Gentianales</taxon>
        <taxon>Apocynaceae</taxon>
        <taxon>Rauvolfioideae</taxon>
        <taxon>Vinceae</taxon>
        <taxon>Catharanthinae</taxon>
        <taxon>Catharanthus</taxon>
    </lineage>
</organism>
<dbReference type="Proteomes" id="UP001060085">
    <property type="component" value="Linkage Group LG08"/>
</dbReference>
<dbReference type="EMBL" id="CM044708">
    <property type="protein sequence ID" value="KAI5647707.1"/>
    <property type="molecule type" value="Genomic_DNA"/>
</dbReference>
<evidence type="ECO:0000313" key="2">
    <source>
        <dbReference type="Proteomes" id="UP001060085"/>
    </source>
</evidence>
<gene>
    <name evidence="1" type="ORF">M9H77_33712</name>
</gene>
<protein>
    <submittedName>
        <fullName evidence="1">Uncharacterized protein</fullName>
    </submittedName>
</protein>
<sequence length="2408" mass="268565">MAILFAFKAGRWKSMPSLALVVALLLLLQVSTLASSLGGDPFDVNDRLLSKLTSGISFFTYYCLQPIPLSVTNSVTRKTLFNCLLQPDDLFSAKIQSLCPSVSGKVCCTEAQFDTLRQQVQQVIPFLVGCPACLRNFLDLFCELSCSPDQSLFINVTSTSEVNGNLTVDGIEYFISESFGKGLYNSCKDVKFGTMNTRAMEFVGAGAQNFKEWFDFIGKRAEPGMPGSPYAIDFRLSIPDSSEMELMNVSVYTCGDTLLGCSCGDCPSSFSCSAPEPPSPHKRDSCSIRLGSLQVGCIDFALTILYAIFLFSFIGWLLLNRRRVDRRTGRVREPLLNHTDEVGDGYGNLKINEEMSPQTGSSIHFSSVQAFMAHFFRTYGTWVARNPALILAISLIIVLVFCVGLTRFKVETRPEKIVSVNEVGSSPSSRNKMIGVRFLLIAVTSGVLRAWMFLIKKRELTIIQRHPIYAPTSKEVSRYRARVCERKNLETEGVDCTPIPSEVLYDLKCLFGLKLWVGHGSRAAEEKHFFDSHLAPFYRIEQLIIATRPHPRHGKSPSIVTEENIQLLFEVQKKVDEIHANYSGTLVSLTDICMKPLGQDCATQSILQYFKMDPDNFDNLGGVEHAEYCFQTLDDSISFIVNRHLMITLPFPLGPSDCNMSQWMKKCAGGYHDVTQFAFTIETQIFVYQMIHISSIGHYASAETCLSAFKAPLDPSVILGGFSGNNYTEASAFIITYPVNNAMNEVGNENAVAVAWEKAFIQLAKAELLPLVQSNNLTLSFSSESSIEEELKRESTADVVTILVSYLVMFVYISLTLGDASQLSTFYLSSKVMLGLSGVVLVMLSVLGSAGFFSALGVKSTLIIMEVIPFLVLAVGVDNMCILVHAVKRQEAQLPIEERISNALVEVGPSITLASLSEVLAFAVGSFVSMPACRVFSMFAALAVFLDFLLQLTAFVALIVFDIRRAEDSRVDCFPCIKVMNTDTQNEEGTNTSKDGLLTRYMKEVHARVLGLWPVKAAVIAIFVGFALASIALCFRIEPGLEQQIALPRDSYLQGYFNDLSKHLRVGPPLYFVVKDYNYSYRCKHILVIDLLWRLQVFGLTVGLESSHTNKLCSISQCDSKSLLNEISRASLTPEVSYVAKPAASWLDDFLVWISPEAFGCCRKFVNGSYCPPDDQPPCCSPDEDYCGLGGVCTDCTTCFRHSDLLRGRPSTAQFREKLPWFLDALPSADCAKGGHGAYTNSVDLNGYEGGVIRASEFRTYHTPLNKQSDYVNSVQAARKFSARLSDSLKLRFAQEGHSLMYPHATSFWEYAWGAVRKAKKTRNYVYDPETGEGYRSIVGTYRLEGLYLGRCAQERARAYSLWFPFLLAYEKQFMELNNHYTSTGHDCIGSHVRNDLTLELVQGVMALLNIQLNAVSLVNIIMSIGIAVEFCVHISHAFTVSVGNREQRARSALETMGASVFRLVFEFISFSDAKYCDWQLGMYHSRCIFQLIVNATLGITLTKLKDQRPPESAWMEHGKKTLLAKALLNNSTNPNLAWQLFKRSSVSIPVISINYVTLITRILIGSGMFTEIEALHNLLLSRPCETHRVSSYAVVKILANCGYVDKALSQFQDVRAHFPSHPPPISLYNFLIESSMKGNNHELISWLYKDMIFAGLPPQTYTFNLLICALCDLGRLEDARKLFDKMRDKGCMPNEFTFGILVRGYCRAGLAGKALKLLDVMKEIGVFPNLVIYNTLISCFCREGKTEVAERLVEQMKEDGIVPNVVTFNSRISALCEAGSILEASRIFSDMQMDQEFGLPKPNTVTYNLMLEGFCKEGMLEEVQKLIETMKRNGVFSNVDSYNIWLHGLVKNGKLFDAQSVLKDMVDEGIKPNNYTFNIVIDGLCKNGMLGDARMLMGLMTTAGITPDTVTYSTLLHGYCSRGKIIEANKVLHAMMMSGCTPNTYTCNVLLHSLWKEGKISEAEKLLQRMNERGYDLDTVSCNIVIDGLCKTGKVDKAVEIVSEMWNHGSAALGSLGNSFIGLVDEENNKKKCMPDLITYSTIINGLCIHGRLDEAKKKFIEMMQKNLYPDSIVYDIFLYSLCKRGKVSSAFQVLKDMEKRGCKRSLQTYNSLILGLGNKNQIYEMCGLMDEMRERGIPPNVFTYNTIISCLCEGGRLEEAASLINEMLQQGISPNIYSFKLLIISFCRIGEFRPAQEVFDVALGICGHKEVLYATIFNEMLAGGETLEAKELFEAVLDRCFDLGSFLYKDLVDRLCKEERYEEAHDILQKMMQKGYGFDPVSFMPVIDALTKSGNKHEANELSESMLNMASGGKVLNKIYTHRNDRGSSRLEPNKLPGSEWKAILHSCSYYPFLGTSEICASLCYRDDGSLVALKTLKRVVKGWGQGDVLSQQAHTNDFLDDWNAG</sequence>
<name>A0ACB9ZJ85_CATRO</name>
<accession>A0ACB9ZJ85</accession>
<reference evidence="2" key="1">
    <citation type="journal article" date="2023" name="Nat. Plants">
        <title>Single-cell RNA sequencing provides a high-resolution roadmap for understanding the multicellular compartmentation of specialized metabolism.</title>
        <authorList>
            <person name="Sun S."/>
            <person name="Shen X."/>
            <person name="Li Y."/>
            <person name="Li Y."/>
            <person name="Wang S."/>
            <person name="Li R."/>
            <person name="Zhang H."/>
            <person name="Shen G."/>
            <person name="Guo B."/>
            <person name="Wei J."/>
            <person name="Xu J."/>
            <person name="St-Pierre B."/>
            <person name="Chen S."/>
            <person name="Sun C."/>
        </authorList>
    </citation>
    <scope>NUCLEOTIDE SEQUENCE [LARGE SCALE GENOMIC DNA]</scope>
</reference>
<keyword evidence="2" id="KW-1185">Reference proteome</keyword>